<evidence type="ECO:0000259" key="4">
    <source>
        <dbReference type="Pfam" id="PF13407"/>
    </source>
</evidence>
<protein>
    <submittedName>
        <fullName evidence="5">Monosaccharide ABC transporter substrate-binding protein, CUT2 family</fullName>
    </submittedName>
</protein>
<comment type="subcellular location">
    <subcellularLocation>
        <location evidence="1">Periplasm</location>
    </subcellularLocation>
</comment>
<keyword evidence="3" id="KW-0732">Signal</keyword>
<evidence type="ECO:0000256" key="3">
    <source>
        <dbReference type="SAM" id="SignalP"/>
    </source>
</evidence>
<accession>A0A1I5V845</accession>
<feature type="chain" id="PRO_5011573048" evidence="3">
    <location>
        <begin position="24"/>
        <end position="328"/>
    </location>
</feature>
<dbReference type="CDD" id="cd06302">
    <property type="entry name" value="PBP1_LsrB_Quorum_Sensing-like"/>
    <property type="match status" value="1"/>
</dbReference>
<name>A0A1I5V845_9RHOB</name>
<dbReference type="RefSeq" id="WP_093425089.1">
    <property type="nucleotide sequence ID" value="NZ_FOXA01000028.1"/>
</dbReference>
<reference evidence="5 6" key="1">
    <citation type="submission" date="2016-10" db="EMBL/GenBank/DDBJ databases">
        <authorList>
            <person name="de Groot N.N."/>
        </authorList>
    </citation>
    <scope>NUCLEOTIDE SEQUENCE [LARGE SCALE GENOMIC DNA]</scope>
    <source>
        <strain evidence="5 6">DSM 19547</strain>
    </source>
</reference>
<dbReference type="PANTHER" id="PTHR30036:SF7">
    <property type="entry name" value="ABC TRANSPORTER PERIPLASMIC-BINDING PROTEIN YPHF"/>
    <property type="match status" value="1"/>
</dbReference>
<gene>
    <name evidence="5" type="ORF">SAMN04488047_12816</name>
</gene>
<dbReference type="OrthoDB" id="9781890at2"/>
<dbReference type="Proteomes" id="UP000199356">
    <property type="component" value="Unassembled WGS sequence"/>
</dbReference>
<evidence type="ECO:0000313" key="5">
    <source>
        <dbReference type="EMBL" id="SFQ03703.1"/>
    </source>
</evidence>
<sequence length="328" mass="35080">MSFKHTLMGGVALGLTAALPASAQDDTTRIAFIPQIAGIPYYVAMEEGAERAAEELGVEYVQEGPTSTNAADQLRIFESFVNQGFDVIAISPLDEETLKPAISRALEQGIVVLTADADAPGSDRQFFVAQALDQDLGYTLLDEAVDRIGESGKIAIVSDSPTIQSMQNWIAAIEERAETAYPDIEIVSVDHTDGTAQRAYQFATDAMTRNPDLKAVLGMASTTCPGIAQAVEAAGLVGEVLTAGYCSPNTARDYIKSGAMPYSVLWNPADLGYLTVWVGDHLADGGEITGDFEVEGLQQTIQYLPENDVILLGPPAVFTEENVDDFDF</sequence>
<dbReference type="Gene3D" id="3.40.50.2300">
    <property type="match status" value="2"/>
</dbReference>
<feature type="domain" description="Periplasmic binding protein" evidence="4">
    <location>
        <begin position="30"/>
        <end position="286"/>
    </location>
</feature>
<dbReference type="SUPFAM" id="SSF53822">
    <property type="entry name" value="Periplasmic binding protein-like I"/>
    <property type="match status" value="1"/>
</dbReference>
<proteinExistence type="inferred from homology"/>
<dbReference type="InterPro" id="IPR050555">
    <property type="entry name" value="Bact_Solute-Bind_Prot2"/>
</dbReference>
<dbReference type="STRING" id="441119.SAMN04488047_12816"/>
<dbReference type="PANTHER" id="PTHR30036">
    <property type="entry name" value="D-XYLOSE-BINDING PERIPLASMIC PROTEIN"/>
    <property type="match status" value="1"/>
</dbReference>
<dbReference type="InterPro" id="IPR025997">
    <property type="entry name" value="SBP_2_dom"/>
</dbReference>
<dbReference type="GO" id="GO:0030246">
    <property type="term" value="F:carbohydrate binding"/>
    <property type="evidence" value="ECO:0007669"/>
    <property type="project" value="TreeGrafter"/>
</dbReference>
<evidence type="ECO:0000256" key="2">
    <source>
        <dbReference type="ARBA" id="ARBA00007639"/>
    </source>
</evidence>
<dbReference type="Pfam" id="PF13407">
    <property type="entry name" value="Peripla_BP_4"/>
    <property type="match status" value="1"/>
</dbReference>
<comment type="similarity">
    <text evidence="2">Belongs to the bacterial solute-binding protein 2 family.</text>
</comment>
<organism evidence="5 6">
    <name type="scientific">Tranquillimonas alkanivorans</name>
    <dbReference type="NCBI Taxonomy" id="441119"/>
    <lineage>
        <taxon>Bacteria</taxon>
        <taxon>Pseudomonadati</taxon>
        <taxon>Pseudomonadota</taxon>
        <taxon>Alphaproteobacteria</taxon>
        <taxon>Rhodobacterales</taxon>
        <taxon>Roseobacteraceae</taxon>
        <taxon>Tranquillimonas</taxon>
    </lineage>
</organism>
<keyword evidence="6" id="KW-1185">Reference proteome</keyword>
<evidence type="ECO:0000313" key="6">
    <source>
        <dbReference type="Proteomes" id="UP000199356"/>
    </source>
</evidence>
<dbReference type="GO" id="GO:0030288">
    <property type="term" value="C:outer membrane-bounded periplasmic space"/>
    <property type="evidence" value="ECO:0007669"/>
    <property type="project" value="TreeGrafter"/>
</dbReference>
<feature type="signal peptide" evidence="3">
    <location>
        <begin position="1"/>
        <end position="23"/>
    </location>
</feature>
<dbReference type="InterPro" id="IPR028082">
    <property type="entry name" value="Peripla_BP_I"/>
</dbReference>
<evidence type="ECO:0000256" key="1">
    <source>
        <dbReference type="ARBA" id="ARBA00004418"/>
    </source>
</evidence>
<dbReference type="AlphaFoldDB" id="A0A1I5V845"/>
<dbReference type="EMBL" id="FOXA01000028">
    <property type="protein sequence ID" value="SFQ03703.1"/>
    <property type="molecule type" value="Genomic_DNA"/>
</dbReference>